<reference evidence="3" key="1">
    <citation type="submission" date="2021-01" db="EMBL/GenBank/DDBJ databases">
        <title>Modified the classification status of verrucomicrobia.</title>
        <authorList>
            <person name="Feng X."/>
        </authorList>
    </citation>
    <scope>NUCLEOTIDE SEQUENCE</scope>
    <source>
        <strain evidence="3">KCTC 12986</strain>
    </source>
</reference>
<dbReference type="EMBL" id="JAENIO010000008">
    <property type="protein sequence ID" value="MBK1833390.1"/>
    <property type="molecule type" value="Genomic_DNA"/>
</dbReference>
<dbReference type="GO" id="GO:0009102">
    <property type="term" value="P:biotin biosynthetic process"/>
    <property type="evidence" value="ECO:0007669"/>
    <property type="project" value="UniProtKB-UniRule"/>
</dbReference>
<keyword evidence="2 3" id="KW-0436">Ligase</keyword>
<comment type="similarity">
    <text evidence="2">Belongs to the dethiobiotin synthetase family.</text>
</comment>
<keyword evidence="4" id="KW-1185">Reference proteome</keyword>
<dbReference type="CDD" id="cd03109">
    <property type="entry name" value="DTBS"/>
    <property type="match status" value="1"/>
</dbReference>
<dbReference type="SUPFAM" id="SSF52540">
    <property type="entry name" value="P-loop containing nucleoside triphosphate hydrolases"/>
    <property type="match status" value="1"/>
</dbReference>
<comment type="catalytic activity">
    <reaction evidence="2">
        <text>(7R,8S)-7,8-diammoniononanoate + CO2 + ATP = (4R,5S)-dethiobiotin + ADP + phosphate + 3 H(+)</text>
        <dbReference type="Rhea" id="RHEA:15805"/>
        <dbReference type="ChEBI" id="CHEBI:15378"/>
        <dbReference type="ChEBI" id="CHEBI:16526"/>
        <dbReference type="ChEBI" id="CHEBI:30616"/>
        <dbReference type="ChEBI" id="CHEBI:43474"/>
        <dbReference type="ChEBI" id="CHEBI:149469"/>
        <dbReference type="ChEBI" id="CHEBI:149473"/>
        <dbReference type="ChEBI" id="CHEBI:456216"/>
        <dbReference type="EC" id="6.3.3.3"/>
    </reaction>
</comment>
<keyword evidence="1 2" id="KW-0093">Biotin biosynthesis</keyword>
<gene>
    <name evidence="2 3" type="primary">bioD</name>
    <name evidence="3" type="ORF">JIN78_04885</name>
</gene>
<feature type="binding site" evidence="2">
    <location>
        <begin position="108"/>
        <end position="111"/>
    </location>
    <ligand>
        <name>ATP</name>
        <dbReference type="ChEBI" id="CHEBI:30616"/>
    </ligand>
</feature>
<comment type="caution">
    <text evidence="2">Lacks conserved residue(s) required for the propagation of feature annotation.</text>
</comment>
<comment type="function">
    <text evidence="2">Catalyzes a mechanistically unusual reaction, the ATP-dependent insertion of CO2 between the N7 and N8 nitrogen atoms of 7,8-diaminopelargonic acid (DAPA, also called 7,8-diammoniononanoate) to form a ureido ring.</text>
</comment>
<dbReference type="HAMAP" id="MF_00336">
    <property type="entry name" value="BioD"/>
    <property type="match status" value="1"/>
</dbReference>
<feature type="binding site" evidence="2">
    <location>
        <position position="17"/>
    </location>
    <ligand>
        <name>Mg(2+)</name>
        <dbReference type="ChEBI" id="CHEBI:18420"/>
    </ligand>
</feature>
<dbReference type="NCBIfam" id="TIGR00347">
    <property type="entry name" value="bioD"/>
    <property type="match status" value="1"/>
</dbReference>
<dbReference type="GO" id="GO:0000287">
    <property type="term" value="F:magnesium ion binding"/>
    <property type="evidence" value="ECO:0007669"/>
    <property type="project" value="UniProtKB-UniRule"/>
</dbReference>
<dbReference type="PANTHER" id="PTHR43210:SF5">
    <property type="entry name" value="DETHIOBIOTIN SYNTHETASE"/>
    <property type="match status" value="1"/>
</dbReference>
<accession>A0A934VLY5</accession>
<dbReference type="EC" id="6.3.3.3" evidence="2"/>
<evidence type="ECO:0000313" key="3">
    <source>
        <dbReference type="EMBL" id="MBK1833390.1"/>
    </source>
</evidence>
<dbReference type="GO" id="GO:0005829">
    <property type="term" value="C:cytosol"/>
    <property type="evidence" value="ECO:0007669"/>
    <property type="project" value="TreeGrafter"/>
</dbReference>
<dbReference type="InterPro" id="IPR027417">
    <property type="entry name" value="P-loop_NTPase"/>
</dbReference>
<dbReference type="PANTHER" id="PTHR43210">
    <property type="entry name" value="DETHIOBIOTIN SYNTHETASE"/>
    <property type="match status" value="1"/>
</dbReference>
<feature type="binding site" evidence="2">
    <location>
        <position position="108"/>
    </location>
    <ligand>
        <name>Mg(2+)</name>
        <dbReference type="ChEBI" id="CHEBI:18420"/>
    </ligand>
</feature>
<sequence>MAESVIVTGTDTGCGKTWFSWLLVRALRARGIDAVGWKPFCCGDREDAYALADANEGILTLDEVNPVWFRTPIAPYPAAELEGGEVDLEKVRALGWELAARHEMVICEGVGGWEVPLTAQANFSTWAKTLGWPVLLVIGNRLGALNHTFLTARAIQEQGCALQAAVLNQVIEEQDVAGVTNRGVIEQRLPGQLLGEVMHGAEVLEDDLLEAFLQR</sequence>
<keyword evidence="2" id="KW-0067">ATP-binding</keyword>
<evidence type="ECO:0000313" key="4">
    <source>
        <dbReference type="Proteomes" id="UP000604083"/>
    </source>
</evidence>
<dbReference type="GO" id="GO:0005524">
    <property type="term" value="F:ATP binding"/>
    <property type="evidence" value="ECO:0007669"/>
    <property type="project" value="UniProtKB-UniRule"/>
</dbReference>
<dbReference type="Gene3D" id="3.40.50.300">
    <property type="entry name" value="P-loop containing nucleotide triphosphate hydrolases"/>
    <property type="match status" value="1"/>
</dbReference>
<name>A0A934VLY5_9BACT</name>
<dbReference type="PIRSF" id="PIRSF006755">
    <property type="entry name" value="DTB_synth"/>
    <property type="match status" value="1"/>
</dbReference>
<feature type="active site" evidence="2">
    <location>
        <position position="38"/>
    </location>
</feature>
<proteinExistence type="inferred from homology"/>
<dbReference type="Pfam" id="PF13500">
    <property type="entry name" value="AAA_26"/>
    <property type="match status" value="1"/>
</dbReference>
<comment type="cofactor">
    <cofactor evidence="2">
        <name>Mg(2+)</name>
        <dbReference type="ChEBI" id="CHEBI:18420"/>
    </cofactor>
</comment>
<feature type="binding site" evidence="2">
    <location>
        <position position="47"/>
    </location>
    <ligand>
        <name>ATP</name>
        <dbReference type="ChEBI" id="CHEBI:30616"/>
    </ligand>
</feature>
<dbReference type="RefSeq" id="WP_200390824.1">
    <property type="nucleotide sequence ID" value="NZ_JAENIO010000008.1"/>
</dbReference>
<protein>
    <recommendedName>
        <fullName evidence="2">ATP-dependent dethiobiotin synthetase BioD</fullName>
        <ecNumber evidence="2">6.3.3.3</ecNumber>
    </recommendedName>
    <alternativeName>
        <fullName evidence="2">DTB synthetase</fullName>
        <shortName evidence="2">DTBS</shortName>
    </alternativeName>
    <alternativeName>
        <fullName evidence="2">Dethiobiotin synthase</fullName>
    </alternativeName>
</protein>
<dbReference type="Proteomes" id="UP000604083">
    <property type="component" value="Unassembled WGS sequence"/>
</dbReference>
<keyword evidence="2" id="KW-0963">Cytoplasm</keyword>
<dbReference type="GO" id="GO:0004141">
    <property type="term" value="F:dethiobiotin synthase activity"/>
    <property type="evidence" value="ECO:0007669"/>
    <property type="project" value="UniProtKB-UniRule"/>
</dbReference>
<organism evidence="3 4">
    <name type="scientific">Roseibacillus ishigakijimensis</name>
    <dbReference type="NCBI Taxonomy" id="454146"/>
    <lineage>
        <taxon>Bacteria</taxon>
        <taxon>Pseudomonadati</taxon>
        <taxon>Verrucomicrobiota</taxon>
        <taxon>Verrucomicrobiia</taxon>
        <taxon>Verrucomicrobiales</taxon>
        <taxon>Verrucomicrobiaceae</taxon>
        <taxon>Roseibacillus</taxon>
    </lineage>
</organism>
<comment type="caution">
    <text evidence="3">The sequence shown here is derived from an EMBL/GenBank/DDBJ whole genome shotgun (WGS) entry which is preliminary data.</text>
</comment>
<dbReference type="InterPro" id="IPR004472">
    <property type="entry name" value="DTB_synth_BioD"/>
</dbReference>
<feature type="binding site" evidence="2">
    <location>
        <begin position="168"/>
        <end position="169"/>
    </location>
    <ligand>
        <name>ATP</name>
        <dbReference type="ChEBI" id="CHEBI:30616"/>
    </ligand>
</feature>
<comment type="subunit">
    <text evidence="2">Homodimer.</text>
</comment>
<feature type="binding site" evidence="2">
    <location>
        <position position="47"/>
    </location>
    <ligand>
        <name>Mg(2+)</name>
        <dbReference type="ChEBI" id="CHEBI:18420"/>
    </ligand>
</feature>
<keyword evidence="2" id="KW-0547">Nucleotide-binding</keyword>
<comment type="pathway">
    <text evidence="2">Cofactor biosynthesis; biotin biosynthesis; biotin from 7,8-diaminononanoate: step 1/2.</text>
</comment>
<keyword evidence="2" id="KW-0460">Magnesium</keyword>
<evidence type="ECO:0000256" key="1">
    <source>
        <dbReference type="ARBA" id="ARBA00022756"/>
    </source>
</evidence>
<evidence type="ECO:0000256" key="2">
    <source>
        <dbReference type="HAMAP-Rule" id="MF_00336"/>
    </source>
</evidence>
<keyword evidence="2" id="KW-0479">Metal-binding</keyword>
<comment type="subcellular location">
    <subcellularLocation>
        <location evidence="2">Cytoplasm</location>
    </subcellularLocation>
</comment>
<dbReference type="AlphaFoldDB" id="A0A934VLY5"/>